<evidence type="ECO:0000313" key="2">
    <source>
        <dbReference type="Proteomes" id="UP001064048"/>
    </source>
</evidence>
<proteinExistence type="predicted"/>
<comment type="caution">
    <text evidence="1">The sequence shown here is derived from an EMBL/GenBank/DDBJ whole genome shotgun (WGS) entry which is preliminary data.</text>
</comment>
<keyword evidence="2" id="KW-1185">Reference proteome</keyword>
<dbReference type="Proteomes" id="UP001064048">
    <property type="component" value="Chromosome 21"/>
</dbReference>
<evidence type="ECO:0000313" key="1">
    <source>
        <dbReference type="EMBL" id="KAI8434483.1"/>
    </source>
</evidence>
<protein>
    <submittedName>
        <fullName evidence="1">Uncharacterized protein</fullName>
    </submittedName>
</protein>
<sequence>MLGSVFILSAALTITCASADPKWSSFNGTRIKREDPSGSPASTPRDEEADACLPYNPIMPDFAKPGRRISEKKCFEYIWQMKTEQEKAQREKACVAYNRKKSGIKFHSLVIGGHLTASGEYPHMGALGWKAVEGTWIFKCGGTLISSNFVLTAGHCTRAARDTSVTDPEPRIVRLGDKNILDVSYNGFEPHDATISRIIVHPYYRPPRKYNDIALLQLENNVEFTKFIQPACLWTSDTAKIEKGSITGWGVVETGGRETSPDLRAAEVDIIDSATCNKLLQRYCNRLWCGVQAGQLCAGQLAGGVDSCQGDSGGPLQVKIPLPPGSGSMHYAVGVTSFGFGCARADVPGVYTRVSAYVDWIESVQVAEDRWSWGYVDVTEHPHKEPYISSSPPPSYPDVRACDRYNPPVPNFLAPGKRISEAKCEEYIWHMKIRDEKQKKAVECDEYYKRNRDPNEPPPLSAVGGHSTLIGEYPHMGAVGWKAAGGGTWIFKCGSSLISAKFLLTAGHCSRASPRDETVADITPKIVRLGDKNIADVYYNQQFPNDKEISRIIVHPQYAPPKKYNDIAIIELVEEVLEFTELVQPACLWTKFDTSSLGLEATLTGWGVVDTTNLQSSPELQAAEVDIIDSKVCDNLLRSFCSRLWCGMQDGQICAGKLTGGVDACQGDSGGPLQVRIPLAIQDQGAMHYVIGVTSFGIGCARASKPGIYTRPICVPLLGTGLLSEQEGLGRISHAGPVRLGTSHAPLNCFAELGNSGFFVLRITSAFDFDEEKSP</sequence>
<gene>
    <name evidence="1" type="ORF">MSG28_012498</name>
</gene>
<name>A0ACC0KDU3_CHOFU</name>
<accession>A0ACC0KDU3</accession>
<reference evidence="1 2" key="1">
    <citation type="journal article" date="2022" name="Genome Biol. Evol.">
        <title>The Spruce Budworm Genome: Reconstructing the Evolutionary History of Antifreeze Proteins.</title>
        <authorList>
            <person name="Beliveau C."/>
            <person name="Gagne P."/>
            <person name="Picq S."/>
            <person name="Vernygora O."/>
            <person name="Keeling C.I."/>
            <person name="Pinkney K."/>
            <person name="Doucet D."/>
            <person name="Wen F."/>
            <person name="Johnston J.S."/>
            <person name="Maaroufi H."/>
            <person name="Boyle B."/>
            <person name="Laroche J."/>
            <person name="Dewar K."/>
            <person name="Juretic N."/>
            <person name="Blackburn G."/>
            <person name="Nisole A."/>
            <person name="Brunet B."/>
            <person name="Brandao M."/>
            <person name="Lumley L."/>
            <person name="Duan J."/>
            <person name="Quan G."/>
            <person name="Lucarotti C.J."/>
            <person name="Roe A.D."/>
            <person name="Sperling F.A.H."/>
            <person name="Levesque R.C."/>
            <person name="Cusson M."/>
        </authorList>
    </citation>
    <scope>NUCLEOTIDE SEQUENCE [LARGE SCALE GENOMIC DNA]</scope>
    <source>
        <strain evidence="1">Glfc:IPQL:Cfum</strain>
    </source>
</reference>
<dbReference type="EMBL" id="CM046121">
    <property type="protein sequence ID" value="KAI8434483.1"/>
    <property type="molecule type" value="Genomic_DNA"/>
</dbReference>
<organism evidence="1 2">
    <name type="scientific">Choristoneura fumiferana</name>
    <name type="common">Spruce budworm moth</name>
    <name type="synonym">Archips fumiferana</name>
    <dbReference type="NCBI Taxonomy" id="7141"/>
    <lineage>
        <taxon>Eukaryota</taxon>
        <taxon>Metazoa</taxon>
        <taxon>Ecdysozoa</taxon>
        <taxon>Arthropoda</taxon>
        <taxon>Hexapoda</taxon>
        <taxon>Insecta</taxon>
        <taxon>Pterygota</taxon>
        <taxon>Neoptera</taxon>
        <taxon>Endopterygota</taxon>
        <taxon>Lepidoptera</taxon>
        <taxon>Glossata</taxon>
        <taxon>Ditrysia</taxon>
        <taxon>Tortricoidea</taxon>
        <taxon>Tortricidae</taxon>
        <taxon>Tortricinae</taxon>
        <taxon>Choristoneura</taxon>
    </lineage>
</organism>